<sequence>MTGTYKTKDIANKTGIPGNIVRKYSNLLEQHGYIIEKTGNSRTFTMADIRLLKDIHKRVSELDENAAEAVTTVLQGKPEDTIPVALQTVVPEQAMSPAKTHIAIYDDVNTTIREQNKKFEEFMNKLDTLAQLNEAIIHQNSTLISQNRQKDEKLDGLMQEVYVKESKQENMLCNLIDHVKQTESKQDEKIDNVLSQMYKKESKQDEKMNKLINHVYRQESSRDEQLMSLIREMQETKRMIAASKENTWVKTIKNIFRAKPERA</sequence>
<proteinExistence type="predicted"/>
<organism evidence="2 3">
    <name type="scientific">Ectobacillus funiculus</name>
    <dbReference type="NCBI Taxonomy" id="137993"/>
    <lineage>
        <taxon>Bacteria</taxon>
        <taxon>Bacillati</taxon>
        <taxon>Bacillota</taxon>
        <taxon>Bacilli</taxon>
        <taxon>Bacillales</taxon>
        <taxon>Bacillaceae</taxon>
        <taxon>Ectobacillus</taxon>
    </lineage>
</organism>
<keyword evidence="3" id="KW-1185">Reference proteome</keyword>
<evidence type="ECO:0000313" key="2">
    <source>
        <dbReference type="EMBL" id="MFB9762093.1"/>
    </source>
</evidence>
<dbReference type="RefSeq" id="WP_379952324.1">
    <property type="nucleotide sequence ID" value="NZ_JBHMAF010000196.1"/>
</dbReference>
<dbReference type="EMBL" id="JBHMAF010000196">
    <property type="protein sequence ID" value="MFB9762093.1"/>
    <property type="molecule type" value="Genomic_DNA"/>
</dbReference>
<reference evidence="2 3" key="1">
    <citation type="submission" date="2024-09" db="EMBL/GenBank/DDBJ databases">
        <authorList>
            <person name="Sun Q."/>
            <person name="Mori K."/>
        </authorList>
    </citation>
    <scope>NUCLEOTIDE SEQUENCE [LARGE SCALE GENOMIC DNA]</scope>
    <source>
        <strain evidence="2 3">JCM 11201</strain>
    </source>
</reference>
<dbReference type="Pfam" id="PF13152">
    <property type="entry name" value="DUF3967"/>
    <property type="match status" value="1"/>
</dbReference>
<comment type="caution">
    <text evidence="2">The sequence shown here is derived from an EMBL/GenBank/DDBJ whole genome shotgun (WGS) entry which is preliminary data.</text>
</comment>
<protein>
    <submittedName>
        <fullName evidence="2">DUF3967 domain-containing protein</fullName>
    </submittedName>
</protein>
<dbReference type="Proteomes" id="UP001589609">
    <property type="component" value="Unassembled WGS sequence"/>
</dbReference>
<accession>A0ABV5WN57</accession>
<dbReference type="InterPro" id="IPR025052">
    <property type="entry name" value="DUF3967"/>
</dbReference>
<evidence type="ECO:0000313" key="3">
    <source>
        <dbReference type="Proteomes" id="UP001589609"/>
    </source>
</evidence>
<name>A0ABV5WN57_9BACI</name>
<gene>
    <name evidence="2" type="ORF">ACFFMS_28100</name>
</gene>
<feature type="domain" description="DUF3967" evidence="1">
    <location>
        <begin position="221"/>
        <end position="249"/>
    </location>
</feature>
<evidence type="ECO:0000259" key="1">
    <source>
        <dbReference type="Pfam" id="PF13152"/>
    </source>
</evidence>